<evidence type="ECO:0000256" key="6">
    <source>
        <dbReference type="ARBA" id="ARBA00029305"/>
    </source>
</evidence>
<accession>A0AAV6GGD7</accession>
<dbReference type="RefSeq" id="XP_048112892.1">
    <property type="nucleotide sequence ID" value="XM_048256935.1"/>
</dbReference>
<organism evidence="9 10">
    <name type="scientific">Alosa alosa</name>
    <name type="common">allis shad</name>
    <dbReference type="NCBI Taxonomy" id="278164"/>
    <lineage>
        <taxon>Eukaryota</taxon>
        <taxon>Metazoa</taxon>
        <taxon>Chordata</taxon>
        <taxon>Craniata</taxon>
        <taxon>Vertebrata</taxon>
        <taxon>Euteleostomi</taxon>
        <taxon>Actinopterygii</taxon>
        <taxon>Neopterygii</taxon>
        <taxon>Teleostei</taxon>
        <taxon>Clupei</taxon>
        <taxon>Clupeiformes</taxon>
        <taxon>Clupeoidei</taxon>
        <taxon>Clupeidae</taxon>
        <taxon>Alosa</taxon>
    </lineage>
</organism>
<comment type="catalytic activity">
    <reaction evidence="5">
        <text>a 3'-end uridylyl-uridine-RNA = a 3'-end 2',3'-cyclophospho-uridine-RNA + uridine</text>
        <dbReference type="Rhea" id="RHEA:46052"/>
        <dbReference type="Rhea" id="RHEA-COMP:17384"/>
        <dbReference type="Rhea" id="RHEA-COMP:17385"/>
        <dbReference type="ChEBI" id="CHEBI:16704"/>
        <dbReference type="ChEBI" id="CHEBI:85643"/>
        <dbReference type="ChEBI" id="CHEBI:85644"/>
    </reaction>
    <physiologicalReaction direction="left-to-right" evidence="5">
        <dbReference type="Rhea" id="RHEA:46053"/>
    </physiologicalReaction>
</comment>
<dbReference type="FunFam" id="3.90.1140.10:FF:000002">
    <property type="entry name" value="U6 snRNA phosphodiesterase"/>
    <property type="match status" value="1"/>
</dbReference>
<dbReference type="Gene3D" id="3.90.1140.10">
    <property type="entry name" value="Cyclic phosphodiesterase"/>
    <property type="match status" value="1"/>
</dbReference>
<dbReference type="EMBL" id="JADWDJ010000011">
    <property type="protein sequence ID" value="KAG5273865.1"/>
    <property type="molecule type" value="Genomic_DNA"/>
</dbReference>
<dbReference type="AlphaFoldDB" id="A0AAV6GGD7"/>
<dbReference type="GeneID" id="125303278"/>
<keyword evidence="1 8" id="KW-0540">Nuclease</keyword>
<evidence type="ECO:0000256" key="7">
    <source>
        <dbReference type="ARBA" id="ARBA00046102"/>
    </source>
</evidence>
<dbReference type="GO" id="GO:1990838">
    <property type="term" value="F:poly(U)-specific exoribonuclease activity, producing 3' uridine cyclic phosphate ends"/>
    <property type="evidence" value="ECO:0007669"/>
    <property type="project" value="UniProtKB-UniRule"/>
</dbReference>
<comment type="function">
    <text evidence="8">Phosphodiesterase responsible for the U6 snRNA 3' end processing. Acts as an exoribonuclease (RNase) responsible for trimming the poly(U) tract of the last nucleotides in the pre-U6 snRNA molecule, leading to the formation of mature U6 snRNA.</text>
</comment>
<feature type="active site" description="Proton donor/acceptor" evidence="8">
    <location>
        <position position="229"/>
    </location>
</feature>
<evidence type="ECO:0000313" key="9">
    <source>
        <dbReference type="EMBL" id="KAG5273865.1"/>
    </source>
</evidence>
<evidence type="ECO:0000256" key="1">
    <source>
        <dbReference type="ARBA" id="ARBA00022722"/>
    </source>
</evidence>
<evidence type="ECO:0000256" key="4">
    <source>
        <dbReference type="ARBA" id="ARBA00023242"/>
    </source>
</evidence>
<keyword evidence="2 8" id="KW-0378">Hydrolase</keyword>
<evidence type="ECO:0000256" key="5">
    <source>
        <dbReference type="ARBA" id="ARBA00029300"/>
    </source>
</evidence>
<reference evidence="9" key="1">
    <citation type="submission" date="2020-10" db="EMBL/GenBank/DDBJ databases">
        <title>Chromosome-scale genome assembly of the Allis shad, Alosa alosa.</title>
        <authorList>
            <person name="Margot Z."/>
            <person name="Christophe K."/>
            <person name="Cabau C."/>
            <person name="Louis A."/>
            <person name="Berthelot C."/>
            <person name="Parey E."/>
            <person name="Roest Crollius H."/>
            <person name="Montfort J."/>
            <person name="Robinson-Rechavi M."/>
            <person name="Bucao C."/>
            <person name="Bouchez O."/>
            <person name="Gislard M."/>
            <person name="Lluch J."/>
            <person name="Milhes M."/>
            <person name="Lampietro C."/>
            <person name="Lopez Roques C."/>
            <person name="Donnadieu C."/>
            <person name="Braasch I."/>
            <person name="Desvignes T."/>
            <person name="Postlethwait J."/>
            <person name="Bobe J."/>
            <person name="Guiguen Y."/>
        </authorList>
    </citation>
    <scope>NUCLEOTIDE SEQUENCE</scope>
    <source>
        <strain evidence="9">M-15738</strain>
        <tissue evidence="9">Blood</tissue>
    </source>
</reference>
<comment type="catalytic activity">
    <reaction evidence="6">
        <text>a 3'-end uridylyl-adenosine-RNA = a 3'-end 2',3'-cyclophospho-uridine-RNA + adenosine</text>
        <dbReference type="Rhea" id="RHEA:67896"/>
        <dbReference type="Rhea" id="RHEA-COMP:17385"/>
        <dbReference type="Rhea" id="RHEA-COMP:17386"/>
        <dbReference type="ChEBI" id="CHEBI:16335"/>
        <dbReference type="ChEBI" id="CHEBI:85644"/>
        <dbReference type="ChEBI" id="CHEBI:176518"/>
    </reaction>
    <physiologicalReaction direction="left-to-right" evidence="6">
        <dbReference type="Rhea" id="RHEA:67897"/>
    </physiologicalReaction>
</comment>
<gene>
    <name evidence="8" type="primary">USB1</name>
    <name evidence="9" type="ORF">AALO_G00156450</name>
</gene>
<keyword evidence="4 8" id="KW-0539">Nucleus</keyword>
<dbReference type="PANTHER" id="PTHR13522:SF3">
    <property type="entry name" value="U6 SNRNA PHOSPHODIESTERASE 1"/>
    <property type="match status" value="1"/>
</dbReference>
<evidence type="ECO:0000256" key="2">
    <source>
        <dbReference type="ARBA" id="ARBA00022801"/>
    </source>
</evidence>
<comment type="caution">
    <text evidence="9">The sequence shown here is derived from an EMBL/GenBank/DDBJ whole genome shotgun (WGS) entry which is preliminary data.</text>
</comment>
<dbReference type="HAMAP" id="MF_03040">
    <property type="entry name" value="USB1"/>
    <property type="match status" value="1"/>
</dbReference>
<dbReference type="Proteomes" id="UP000823561">
    <property type="component" value="Chromosome 11"/>
</dbReference>
<keyword evidence="3" id="KW-0456">Lyase</keyword>
<protein>
    <recommendedName>
        <fullName evidence="8">U6 snRNA phosphodiesterase</fullName>
        <ecNumber evidence="8">3.1.4.-</ecNumber>
    </recommendedName>
</protein>
<comment type="similarity">
    <text evidence="8">Belongs to the 2H phosphoesterase superfamily. USB1 family.</text>
</comment>
<dbReference type="GO" id="GO:0005634">
    <property type="term" value="C:nucleus"/>
    <property type="evidence" value="ECO:0007669"/>
    <property type="project" value="UniProtKB-SubCell"/>
</dbReference>
<sequence length="287" mass="33034">MLVSYSSSSEDESDCFTVQRKRSCNVTCHDEEDLRFGKRTKLEAVNSHGSNVQNKEVLPEEERGRLPVPDTVLHMFREEQRVDDSAQHGGRVRSFKHERGNWATYVFLPYTPDEAFLELLDEVTALARSLDVPLNHAEEFHISLSQTVVLRHHWIQPFVQSLRNSLADTKRFLCLAQRLNIYSNSEKTRTFVGLEISTGHAQLTELTKVIDKTIEEFRLTTFYQNPSFHVSLGWCVGDRTDQLQSACLPQLQSLLDHHEDGPFQLRIDCDELRCKTGNKVFSFPLPK</sequence>
<keyword evidence="10" id="KW-1185">Reference proteome</keyword>
<comment type="function">
    <text evidence="7">3'-5' RNA exonuclease that trims the 3' end of oligo(U) and oligo(A) tracts of the pre-U6 small nuclear RNA (snRNA) molecule, leading to the formation of a mature U6 snRNA 3' end-terminated with a 2',3'-cyclic phosphate. Participates in the U6 snRNA 3' end processing that prevents U6 snRNA degradation. In addition also removes uridines from the 3' end of U6atac snRNA and possibly the vault RNA VTRNA1-1.</text>
</comment>
<dbReference type="EC" id="3.1.4.-" evidence="8"/>
<dbReference type="GO" id="GO:0016829">
    <property type="term" value="F:lyase activity"/>
    <property type="evidence" value="ECO:0007669"/>
    <property type="project" value="UniProtKB-KW"/>
</dbReference>
<proteinExistence type="inferred from homology"/>
<dbReference type="Pfam" id="PF09749">
    <property type="entry name" value="HVSL"/>
    <property type="match status" value="1"/>
</dbReference>
<comment type="subcellular location">
    <subcellularLocation>
        <location evidence="8">Nucleus</location>
    </subcellularLocation>
</comment>
<dbReference type="PANTHER" id="PTHR13522">
    <property type="entry name" value="U6 SNRNA PHOSPHODIESTERASE 1"/>
    <property type="match status" value="1"/>
</dbReference>
<evidence type="ECO:0000256" key="3">
    <source>
        <dbReference type="ARBA" id="ARBA00023239"/>
    </source>
</evidence>
<name>A0AAV6GGD7_9TELE</name>
<evidence type="ECO:0000313" key="10">
    <source>
        <dbReference type="Proteomes" id="UP000823561"/>
    </source>
</evidence>
<evidence type="ECO:0000256" key="8">
    <source>
        <dbReference type="HAMAP-Rule" id="MF_03040"/>
    </source>
</evidence>
<dbReference type="InterPro" id="IPR027521">
    <property type="entry name" value="Usb1"/>
</dbReference>
<dbReference type="GO" id="GO:0034477">
    <property type="term" value="P:U6 snRNA 3'-end processing"/>
    <property type="evidence" value="ECO:0007669"/>
    <property type="project" value="UniProtKB-UniRule"/>
</dbReference>
<feature type="active site" description="Proton donor/acceptor" evidence="8">
    <location>
        <position position="141"/>
    </location>
</feature>